<dbReference type="Pfam" id="PF00534">
    <property type="entry name" value="Glycos_transf_1"/>
    <property type="match status" value="1"/>
</dbReference>
<evidence type="ECO:0000259" key="1">
    <source>
        <dbReference type="Pfam" id="PF00534"/>
    </source>
</evidence>
<dbReference type="InterPro" id="IPR001296">
    <property type="entry name" value="Glyco_trans_1"/>
</dbReference>
<dbReference type="PANTHER" id="PTHR46401:SF9">
    <property type="entry name" value="MANNOSYLTRANSFERASE A"/>
    <property type="match status" value="1"/>
</dbReference>
<dbReference type="PANTHER" id="PTHR46401">
    <property type="entry name" value="GLYCOSYLTRANSFERASE WBBK-RELATED"/>
    <property type="match status" value="1"/>
</dbReference>
<keyword evidence="3" id="KW-1185">Reference proteome</keyword>
<dbReference type="CDD" id="cd03809">
    <property type="entry name" value="GT4_MtfB-like"/>
    <property type="match status" value="1"/>
</dbReference>
<reference evidence="2 3" key="1">
    <citation type="submission" date="2019-12" db="EMBL/GenBank/DDBJ databases">
        <title>Novel species isolated from a subtropical stream in China.</title>
        <authorList>
            <person name="Lu H."/>
        </authorList>
    </citation>
    <scope>NUCLEOTIDE SEQUENCE [LARGE SCALE GENOMIC DNA]</scope>
    <source>
        <strain evidence="2 3">FT109W</strain>
    </source>
</reference>
<name>A0ABW9WHR1_9BURK</name>
<evidence type="ECO:0000313" key="2">
    <source>
        <dbReference type="EMBL" id="MYN39725.1"/>
    </source>
</evidence>
<evidence type="ECO:0000313" key="3">
    <source>
        <dbReference type="Proteomes" id="UP000466332"/>
    </source>
</evidence>
<dbReference type="SUPFAM" id="SSF53756">
    <property type="entry name" value="UDP-Glycosyltransferase/glycogen phosphorylase"/>
    <property type="match status" value="1"/>
</dbReference>
<feature type="domain" description="Glycosyl transferase family 1" evidence="1">
    <location>
        <begin position="210"/>
        <end position="348"/>
    </location>
</feature>
<gene>
    <name evidence="2" type="ORF">GTP55_10105</name>
</gene>
<proteinExistence type="predicted"/>
<comment type="caution">
    <text evidence="2">The sequence shown here is derived from an EMBL/GenBank/DDBJ whole genome shotgun (WGS) entry which is preliminary data.</text>
</comment>
<sequence>MNVARQLLVDLSVLVHQDDHSGIQRLARNLLQALQAAPPAGYVIAPVYDAGGYYAYAEQLAPAADGAARAIQVRAGDIFLGLDLCPDQLPHNRAVLDDLRRHGVRLYFVVYDLLPLLMPAMFIEGAAPWFARWLDTVAATADGLLCISHTVADELCGWLEQQRIARAGTLRVAAFPLGADFEHDPAAALPAHTAVSAEEQRVLDQLALAPTLLMVGTLEPRKMHHAALDAFEQLWAAGTPAQLVIVGKPGWMTETLAARIEAHPERGQRLFWLRHAGDATLRQLYRRSTALLAASAGEGYGLPLIEAAHHGLPIIARDIPVFREVCGDHAWYFDGDAATLAAALTEWLVLHAAGRAPASAALPRHDWADSARALSSLLLDEQGWRVAPTCWL</sequence>
<dbReference type="Gene3D" id="3.40.50.2000">
    <property type="entry name" value="Glycogen Phosphorylase B"/>
    <property type="match status" value="1"/>
</dbReference>
<dbReference type="Proteomes" id="UP000466332">
    <property type="component" value="Unassembled WGS sequence"/>
</dbReference>
<dbReference type="RefSeq" id="WP_161044800.1">
    <property type="nucleotide sequence ID" value="NZ_WWCS01000005.1"/>
</dbReference>
<protein>
    <submittedName>
        <fullName evidence="2">Glycosyltransferase</fullName>
    </submittedName>
</protein>
<accession>A0ABW9WHR1</accession>
<organism evidence="2 3">
    <name type="scientific">Duganella margarita</name>
    <dbReference type="NCBI Taxonomy" id="2692170"/>
    <lineage>
        <taxon>Bacteria</taxon>
        <taxon>Pseudomonadati</taxon>
        <taxon>Pseudomonadota</taxon>
        <taxon>Betaproteobacteria</taxon>
        <taxon>Burkholderiales</taxon>
        <taxon>Oxalobacteraceae</taxon>
        <taxon>Telluria group</taxon>
        <taxon>Duganella</taxon>
    </lineage>
</organism>
<dbReference type="EMBL" id="WWCS01000005">
    <property type="protein sequence ID" value="MYN39725.1"/>
    <property type="molecule type" value="Genomic_DNA"/>
</dbReference>